<sequence length="366" mass="44498">METHIYLEKLKNIHYKLLEYLECIDDSEENFQNIINYFEKNKILGNRYELKLFLHLFSKIANNHNRQHRLFEKIEKILLFYKNQIKQSYSNFEIFDIFKGNKKIVLFLINENMIKIDEQISSILLSSRYNYMKYSEYFYPELKPFFPEDHTFSIDGIENFEEKRKIGENDSYVCFLIRNDFIDEFITFVNRINLPLNSKIQKSIFETNKFLLANDPTLIEYAIFFGSIQIFQYLRLNSIKPNSYFWQYAIHGKNADLIHLLEEDQIKPAYDSYDVFYKESIKCHHNDITNYIQNNFNVKKDEEIKSYFFESVSYCFRYYNYEFIPSGIDYQSLFYYACYYDYYNLVGLLLNSQKVELNRTTKDRNI</sequence>
<dbReference type="EMBL" id="JAPFFF010000330">
    <property type="protein sequence ID" value="KAK8834723.1"/>
    <property type="molecule type" value="Genomic_DNA"/>
</dbReference>
<evidence type="ECO:0000313" key="1">
    <source>
        <dbReference type="EMBL" id="KAK8834723.1"/>
    </source>
</evidence>
<proteinExistence type="predicted"/>
<organism evidence="2 3">
    <name type="scientific">Tritrichomonas musculus</name>
    <dbReference type="NCBI Taxonomy" id="1915356"/>
    <lineage>
        <taxon>Eukaryota</taxon>
        <taxon>Metamonada</taxon>
        <taxon>Parabasalia</taxon>
        <taxon>Tritrichomonadida</taxon>
        <taxon>Tritrichomonadidae</taxon>
        <taxon>Tritrichomonas</taxon>
    </lineage>
</organism>
<evidence type="ECO:0000313" key="2">
    <source>
        <dbReference type="EMBL" id="KAK8842404.1"/>
    </source>
</evidence>
<reference evidence="2 3" key="1">
    <citation type="submission" date="2024-04" db="EMBL/GenBank/DDBJ databases">
        <title>Tritrichomonas musculus Genome.</title>
        <authorList>
            <person name="Alves-Ferreira E."/>
            <person name="Grigg M."/>
            <person name="Lorenzi H."/>
            <person name="Galac M."/>
        </authorList>
    </citation>
    <scope>NUCLEOTIDE SEQUENCE [LARGE SCALE GENOMIC DNA]</scope>
    <source>
        <strain evidence="2 3">EAF2021</strain>
    </source>
</reference>
<name>A0ABR2H883_9EUKA</name>
<keyword evidence="3" id="KW-1185">Reference proteome</keyword>
<dbReference type="EMBL" id="JAPFFF010000038">
    <property type="protein sequence ID" value="KAK8842404.1"/>
    <property type="molecule type" value="Genomic_DNA"/>
</dbReference>
<gene>
    <name evidence="1" type="ORF">M9Y10_025862</name>
    <name evidence="2" type="ORF">M9Y10_025987</name>
</gene>
<evidence type="ECO:0000313" key="3">
    <source>
        <dbReference type="Proteomes" id="UP001470230"/>
    </source>
</evidence>
<dbReference type="Proteomes" id="UP001470230">
    <property type="component" value="Unassembled WGS sequence"/>
</dbReference>
<comment type="caution">
    <text evidence="2">The sequence shown here is derived from an EMBL/GenBank/DDBJ whole genome shotgun (WGS) entry which is preliminary data.</text>
</comment>
<dbReference type="SUPFAM" id="SSF48403">
    <property type="entry name" value="Ankyrin repeat"/>
    <property type="match status" value="1"/>
</dbReference>
<accession>A0ABR2H883</accession>
<evidence type="ECO:0008006" key="4">
    <source>
        <dbReference type="Google" id="ProtNLM"/>
    </source>
</evidence>
<dbReference type="PANTHER" id="PTHR24159:SF5">
    <property type="entry name" value="ANK_REP_REGION DOMAIN-CONTAINING PROTEIN"/>
    <property type="match status" value="1"/>
</dbReference>
<protein>
    <recommendedName>
        <fullName evidence="4">DUF3447 domain-containing protein</fullName>
    </recommendedName>
</protein>
<dbReference type="InterPro" id="IPR036770">
    <property type="entry name" value="Ankyrin_rpt-contain_sf"/>
</dbReference>
<dbReference type="PANTHER" id="PTHR24159">
    <property type="match status" value="1"/>
</dbReference>